<sequence length="468" mass="52419">MKKREFLKVAGMSGLGITGPARVLGSDNKQHLVSEDRKQIFNMSGYAAPKLNTVRIGYIGLGNRGSGAIKRIVHLENIEVVGVADILPDKAAGAKKELEKSGQHPEIYSGSADAWKKLCDRKDVDLIYICTPWALHTPMALYAMEQGKHVAVEIPAALTVDECWKLVETSEKTKKHCMMLENCCYDFFELLTLNMTRQGFFGEIIHVEGAYIHDIFDSLFQKDKRFELWRLKENLRNGNLYPTHGLGPVAQILDINRGDKMDYLVSVSSNDFMMQSKARELAATDSYFEKYAQKSFRGNMNTTTIKTNKGKTIMLQHDVSSPRPYSRLHTLSGTKGSAQKYPLPEDGTQGRISQGHEWLNATEFKKLEARYQPEIIKRVGELAKKVGGHGGMDFLMDWRLIDCLRNGLPLDQDVYDAAAWSVISPLSEWSVANRSNSIDIPDFTNGAWKKNRPVDITLKGGGNTGVKP</sequence>
<dbReference type="RefSeq" id="WP_215234319.1">
    <property type="nucleotide sequence ID" value="NZ_CAJRAU010000004.1"/>
</dbReference>
<evidence type="ECO:0000256" key="2">
    <source>
        <dbReference type="ARBA" id="ARBA00009329"/>
    </source>
</evidence>
<feature type="domain" description="Gfo/Idh/MocA-like oxidoreductase N-terminal" evidence="6">
    <location>
        <begin position="54"/>
        <end position="179"/>
    </location>
</feature>
<dbReference type="PANTHER" id="PTHR43818">
    <property type="entry name" value="BCDNA.GH03377"/>
    <property type="match status" value="1"/>
</dbReference>
<dbReference type="Gene3D" id="3.40.50.720">
    <property type="entry name" value="NAD(P)-binding Rossmann-like Domain"/>
    <property type="match status" value="1"/>
</dbReference>
<organism evidence="8 9">
    <name type="scientific">Dyadobacter linearis</name>
    <dbReference type="NCBI Taxonomy" id="2823330"/>
    <lineage>
        <taxon>Bacteria</taxon>
        <taxon>Pseudomonadati</taxon>
        <taxon>Bacteroidota</taxon>
        <taxon>Cytophagia</taxon>
        <taxon>Cytophagales</taxon>
        <taxon>Spirosomataceae</taxon>
        <taxon>Dyadobacter</taxon>
    </lineage>
</organism>
<keyword evidence="5 8" id="KW-0326">Glycosidase</keyword>
<proteinExistence type="inferred from homology"/>
<dbReference type="InterPro" id="IPR000683">
    <property type="entry name" value="Gfo/Idh/MocA-like_OxRdtase_N"/>
</dbReference>
<evidence type="ECO:0000256" key="5">
    <source>
        <dbReference type="ARBA" id="ARBA00023295"/>
    </source>
</evidence>
<name>A0ABN7R9V8_9BACT</name>
<dbReference type="Pfam" id="PF21252">
    <property type="entry name" value="Glyco_hydro_109_C"/>
    <property type="match status" value="1"/>
</dbReference>
<comment type="cofactor">
    <cofactor evidence="1">
        <name>NAD(+)</name>
        <dbReference type="ChEBI" id="CHEBI:57540"/>
    </cofactor>
</comment>
<evidence type="ECO:0000313" key="9">
    <source>
        <dbReference type="Proteomes" id="UP000679725"/>
    </source>
</evidence>
<reference evidence="8 9" key="1">
    <citation type="submission" date="2021-04" db="EMBL/GenBank/DDBJ databases">
        <authorList>
            <person name="Rodrigo-Torres L."/>
            <person name="Arahal R. D."/>
            <person name="Lucena T."/>
        </authorList>
    </citation>
    <scope>NUCLEOTIDE SEQUENCE [LARGE SCALE GENOMIC DNA]</scope>
    <source>
        <strain evidence="8 9">CECT 9623</strain>
    </source>
</reference>
<dbReference type="InterPro" id="IPR036291">
    <property type="entry name" value="NAD(P)-bd_dom_sf"/>
</dbReference>
<keyword evidence="4" id="KW-0520">NAD</keyword>
<evidence type="ECO:0000256" key="3">
    <source>
        <dbReference type="ARBA" id="ARBA00022801"/>
    </source>
</evidence>
<dbReference type="PANTHER" id="PTHR43818:SF1">
    <property type="entry name" value="GLYCOSYL HYDROLASE FAMILY 109 PROTEIN"/>
    <property type="match status" value="1"/>
</dbReference>
<keyword evidence="3 8" id="KW-0378">Hydrolase</keyword>
<feature type="domain" description="Glycosyl hydrolase 109 C-terminal" evidence="7">
    <location>
        <begin position="190"/>
        <end position="358"/>
    </location>
</feature>
<dbReference type="InterPro" id="IPR050463">
    <property type="entry name" value="Gfo/Idh/MocA_oxidrdct_glycsds"/>
</dbReference>
<comment type="similarity">
    <text evidence="2">Belongs to the Gfo/Idh/MocA family. Glycosyl hydrolase 109 subfamily.</text>
</comment>
<dbReference type="GO" id="GO:0016798">
    <property type="term" value="F:hydrolase activity, acting on glycosyl bonds"/>
    <property type="evidence" value="ECO:0007669"/>
    <property type="project" value="UniProtKB-KW"/>
</dbReference>
<dbReference type="Pfam" id="PF01408">
    <property type="entry name" value="GFO_IDH_MocA"/>
    <property type="match status" value="1"/>
</dbReference>
<evidence type="ECO:0000256" key="1">
    <source>
        <dbReference type="ARBA" id="ARBA00001911"/>
    </source>
</evidence>
<evidence type="ECO:0000259" key="7">
    <source>
        <dbReference type="Pfam" id="PF21252"/>
    </source>
</evidence>
<keyword evidence="9" id="KW-1185">Reference proteome</keyword>
<dbReference type="SUPFAM" id="SSF51735">
    <property type="entry name" value="NAD(P)-binding Rossmann-fold domains"/>
    <property type="match status" value="1"/>
</dbReference>
<comment type="caution">
    <text evidence="8">The sequence shown here is derived from an EMBL/GenBank/DDBJ whole genome shotgun (WGS) entry which is preliminary data.</text>
</comment>
<evidence type="ECO:0000259" key="6">
    <source>
        <dbReference type="Pfam" id="PF01408"/>
    </source>
</evidence>
<dbReference type="EMBL" id="CAJRAU010000004">
    <property type="protein sequence ID" value="CAG5070433.1"/>
    <property type="molecule type" value="Genomic_DNA"/>
</dbReference>
<accession>A0ABN7R9V8</accession>
<protein>
    <submittedName>
        <fullName evidence="8">Glycosyl hydrolase family 109 protein 1</fullName>
        <ecNumber evidence="8">3.2.1.-</ecNumber>
    </submittedName>
</protein>
<dbReference type="Gene3D" id="3.30.360.10">
    <property type="entry name" value="Dihydrodipicolinate Reductase, domain 2"/>
    <property type="match status" value="1"/>
</dbReference>
<evidence type="ECO:0000256" key="4">
    <source>
        <dbReference type="ARBA" id="ARBA00023027"/>
    </source>
</evidence>
<dbReference type="EC" id="3.2.1.-" evidence="8"/>
<dbReference type="InterPro" id="IPR049303">
    <property type="entry name" value="Glyco_hydro_109_C"/>
</dbReference>
<gene>
    <name evidence="8" type="ORF">DYBT9623_02979</name>
</gene>
<evidence type="ECO:0000313" key="8">
    <source>
        <dbReference type="EMBL" id="CAG5070433.1"/>
    </source>
</evidence>
<dbReference type="Proteomes" id="UP000679725">
    <property type="component" value="Unassembled WGS sequence"/>
</dbReference>